<comment type="caution">
    <text evidence="2">The sequence shown here is derived from an EMBL/GenBank/DDBJ whole genome shotgun (WGS) entry which is preliminary data.</text>
</comment>
<feature type="region of interest" description="Disordered" evidence="1">
    <location>
        <begin position="51"/>
        <end position="71"/>
    </location>
</feature>
<organism evidence="2 3">
    <name type="scientific">Pseudomonas neustonica</name>
    <dbReference type="NCBI Taxonomy" id="2487346"/>
    <lineage>
        <taxon>Bacteria</taxon>
        <taxon>Pseudomonadati</taxon>
        <taxon>Pseudomonadota</taxon>
        <taxon>Gammaproteobacteria</taxon>
        <taxon>Pseudomonadales</taxon>
        <taxon>Pseudomonadaceae</taxon>
        <taxon>Pseudomonas</taxon>
    </lineage>
</organism>
<evidence type="ECO:0008006" key="4">
    <source>
        <dbReference type="Google" id="ProtNLM"/>
    </source>
</evidence>
<keyword evidence="3" id="KW-1185">Reference proteome</keyword>
<accession>A0ABX9XER0</accession>
<evidence type="ECO:0000256" key="1">
    <source>
        <dbReference type="SAM" id="MobiDB-lite"/>
    </source>
</evidence>
<evidence type="ECO:0000313" key="3">
    <source>
        <dbReference type="Proteomes" id="UP000275199"/>
    </source>
</evidence>
<reference evidence="2 3" key="1">
    <citation type="submission" date="2018-11" db="EMBL/GenBank/DDBJ databases">
        <authorList>
            <person name="Jang G.I."/>
            <person name="Hwang C.Y."/>
        </authorList>
    </citation>
    <scope>NUCLEOTIDE SEQUENCE [LARGE SCALE GENOMIC DNA]</scope>
    <source>
        <strain evidence="2 3">SSM26</strain>
    </source>
</reference>
<dbReference type="Proteomes" id="UP000275199">
    <property type="component" value="Unassembled WGS sequence"/>
</dbReference>
<proteinExistence type="predicted"/>
<dbReference type="EMBL" id="RKKU01000024">
    <property type="protein sequence ID" value="ROZ82128.1"/>
    <property type="molecule type" value="Genomic_DNA"/>
</dbReference>
<name>A0ABX9XER0_9PSED</name>
<sequence length="71" mass="8256">MTQYFFTTGSTDYLPPEHSGRRLAVIERKQSIHAGPLDLPHLCDICGKRRNQGNHQRCSKLRQQIRRGRQP</sequence>
<protein>
    <recommendedName>
        <fullName evidence="4">HNH endonuclease</fullName>
    </recommendedName>
</protein>
<gene>
    <name evidence="2" type="ORF">EF096_15830</name>
</gene>
<evidence type="ECO:0000313" key="2">
    <source>
        <dbReference type="EMBL" id="ROZ82128.1"/>
    </source>
</evidence>